<evidence type="ECO:0000313" key="5">
    <source>
        <dbReference type="EMBL" id="MFK2825418.1"/>
    </source>
</evidence>
<keyword evidence="1" id="KW-0678">Repressor</keyword>
<dbReference type="InterPro" id="IPR036271">
    <property type="entry name" value="Tet_transcr_reg_TetR-rel_C_sf"/>
</dbReference>
<evidence type="ECO:0000313" key="6">
    <source>
        <dbReference type="Proteomes" id="UP001619911"/>
    </source>
</evidence>
<dbReference type="SUPFAM" id="SSF46689">
    <property type="entry name" value="Homeodomain-like"/>
    <property type="match status" value="1"/>
</dbReference>
<reference evidence="5 6" key="1">
    <citation type="submission" date="2023-07" db="EMBL/GenBank/DDBJ databases">
        <title>Bacillus lucianemedeirus sp. nov, a new species isolated from an immunobiological production facility.</title>
        <authorList>
            <person name="Costa L.V."/>
            <person name="Miranda R.V.S.L."/>
            <person name="Brandao M.L.L."/>
            <person name="Reis C.M.F."/>
            <person name="Frazao A.M."/>
            <person name="Cruz F.V."/>
            <person name="Baio P.V.P."/>
            <person name="Veras J.F.C."/>
            <person name="Ramos J.N."/>
            <person name="Vieira V."/>
        </authorList>
    </citation>
    <scope>NUCLEOTIDE SEQUENCE [LARGE SCALE GENOMIC DNA]</scope>
    <source>
        <strain evidence="5 6">B190/17</strain>
    </source>
</reference>
<sequence>MYEAFEKQPQAKKDLILQVAIEEFAKNGYEKTTTAVITSRAGISKGILFHYFKSKKNLYMYLVSHIITLLTEKTMEAISHVTSDDFFERVKEIVHLKHGATAPYRKETQLITAAFFHPPTEVMAEMEVLLNKHYEAYGEEFMKRHIYLKELIHEEKLRSGITVEKVIQMTDFIVEQLSAKYQALYKNKQYDFFQDPGPLMKELGDYLDIVKHGVYESE</sequence>
<keyword evidence="6" id="KW-1185">Reference proteome</keyword>
<dbReference type="InterPro" id="IPR023772">
    <property type="entry name" value="DNA-bd_HTH_TetR-type_CS"/>
</dbReference>
<gene>
    <name evidence="5" type="ORF">QYG89_06915</name>
</gene>
<dbReference type="Gene3D" id="1.10.10.60">
    <property type="entry name" value="Homeodomain-like"/>
    <property type="match status" value="1"/>
</dbReference>
<evidence type="ECO:0000259" key="4">
    <source>
        <dbReference type="PROSITE" id="PS50977"/>
    </source>
</evidence>
<dbReference type="PANTHER" id="PTHR43479">
    <property type="entry name" value="ACREF/ENVCD OPERON REPRESSOR-RELATED"/>
    <property type="match status" value="1"/>
</dbReference>
<proteinExistence type="predicted"/>
<dbReference type="PROSITE" id="PS01081">
    <property type="entry name" value="HTH_TETR_1"/>
    <property type="match status" value="1"/>
</dbReference>
<comment type="caution">
    <text evidence="5">The sequence shown here is derived from an EMBL/GenBank/DDBJ whole genome shotgun (WGS) entry which is preliminary data.</text>
</comment>
<dbReference type="InterPro" id="IPR009057">
    <property type="entry name" value="Homeodomain-like_sf"/>
</dbReference>
<dbReference type="Pfam" id="PF00440">
    <property type="entry name" value="TetR_N"/>
    <property type="match status" value="1"/>
</dbReference>
<keyword evidence="2 3" id="KW-0238">DNA-binding</keyword>
<dbReference type="InterPro" id="IPR050624">
    <property type="entry name" value="HTH-type_Tx_Regulator"/>
</dbReference>
<dbReference type="SUPFAM" id="SSF48498">
    <property type="entry name" value="Tetracyclin repressor-like, C-terminal domain"/>
    <property type="match status" value="1"/>
</dbReference>
<dbReference type="PANTHER" id="PTHR43479:SF11">
    <property type="entry name" value="ACREF_ENVCD OPERON REPRESSOR-RELATED"/>
    <property type="match status" value="1"/>
</dbReference>
<dbReference type="Proteomes" id="UP001619911">
    <property type="component" value="Unassembled WGS sequence"/>
</dbReference>
<evidence type="ECO:0000256" key="1">
    <source>
        <dbReference type="ARBA" id="ARBA00022491"/>
    </source>
</evidence>
<evidence type="ECO:0000256" key="3">
    <source>
        <dbReference type="PROSITE-ProRule" id="PRU00335"/>
    </source>
</evidence>
<dbReference type="EMBL" id="JAUIYO010000003">
    <property type="protein sequence ID" value="MFK2825418.1"/>
    <property type="molecule type" value="Genomic_DNA"/>
</dbReference>
<dbReference type="RefSeq" id="WP_404315966.1">
    <property type="nucleotide sequence ID" value="NZ_JAUIYO010000003.1"/>
</dbReference>
<feature type="domain" description="HTH tetR-type" evidence="4">
    <location>
        <begin position="10"/>
        <end position="70"/>
    </location>
</feature>
<feature type="DNA-binding region" description="H-T-H motif" evidence="3">
    <location>
        <begin position="33"/>
        <end position="52"/>
    </location>
</feature>
<dbReference type="PRINTS" id="PR00455">
    <property type="entry name" value="HTHTETR"/>
</dbReference>
<protein>
    <submittedName>
        <fullName evidence="5">TetR/AcrR family transcriptional regulator</fullName>
    </submittedName>
</protein>
<accession>A0ABW8I7H1</accession>
<evidence type="ECO:0000256" key="2">
    <source>
        <dbReference type="ARBA" id="ARBA00023125"/>
    </source>
</evidence>
<organism evidence="5 6">
    <name type="scientific">Bacillus lumedeiriae</name>
    <dbReference type="NCBI Taxonomy" id="3058829"/>
    <lineage>
        <taxon>Bacteria</taxon>
        <taxon>Bacillati</taxon>
        <taxon>Bacillota</taxon>
        <taxon>Bacilli</taxon>
        <taxon>Bacillales</taxon>
        <taxon>Bacillaceae</taxon>
        <taxon>Bacillus</taxon>
    </lineage>
</organism>
<name>A0ABW8I7H1_9BACI</name>
<dbReference type="Gene3D" id="1.10.357.10">
    <property type="entry name" value="Tetracycline Repressor, domain 2"/>
    <property type="match status" value="1"/>
</dbReference>
<dbReference type="PROSITE" id="PS50977">
    <property type="entry name" value="HTH_TETR_2"/>
    <property type="match status" value="1"/>
</dbReference>
<dbReference type="InterPro" id="IPR001647">
    <property type="entry name" value="HTH_TetR"/>
</dbReference>